<dbReference type="PATRIC" id="fig|394096.3.peg.63"/>
<dbReference type="GO" id="GO:0098797">
    <property type="term" value="C:plasma membrane protein complex"/>
    <property type="evidence" value="ECO:0007669"/>
    <property type="project" value="TreeGrafter"/>
</dbReference>
<evidence type="ECO:0000313" key="10">
    <source>
        <dbReference type="EMBL" id="KFE71804.1"/>
    </source>
</evidence>
<feature type="domain" description="ABC3 transporter permease C-terminal" evidence="8">
    <location>
        <begin position="345"/>
        <end position="471"/>
    </location>
</feature>
<dbReference type="PANTHER" id="PTHR30489">
    <property type="entry name" value="LIPOPROTEIN-RELEASING SYSTEM TRANSMEMBRANE PROTEIN LOLE"/>
    <property type="match status" value="1"/>
</dbReference>
<accession>A0A085WVU1</accession>
<evidence type="ECO:0000256" key="3">
    <source>
        <dbReference type="ARBA" id="ARBA00022475"/>
    </source>
</evidence>
<feature type="transmembrane region" description="Helical" evidence="7">
    <location>
        <begin position="444"/>
        <end position="467"/>
    </location>
</feature>
<evidence type="ECO:0008006" key="12">
    <source>
        <dbReference type="Google" id="ProtNLM"/>
    </source>
</evidence>
<comment type="caution">
    <text evidence="10">The sequence shown here is derived from an EMBL/GenBank/DDBJ whole genome shotgun (WGS) entry which is preliminary data.</text>
</comment>
<proteinExistence type="inferred from homology"/>
<organism evidence="10 11">
    <name type="scientific">Hyalangium minutum</name>
    <dbReference type="NCBI Taxonomy" id="394096"/>
    <lineage>
        <taxon>Bacteria</taxon>
        <taxon>Pseudomonadati</taxon>
        <taxon>Myxococcota</taxon>
        <taxon>Myxococcia</taxon>
        <taxon>Myxococcales</taxon>
        <taxon>Cystobacterineae</taxon>
        <taxon>Archangiaceae</taxon>
        <taxon>Hyalangium</taxon>
    </lineage>
</organism>
<evidence type="ECO:0000256" key="6">
    <source>
        <dbReference type="ARBA" id="ARBA00023136"/>
    </source>
</evidence>
<dbReference type="EMBL" id="JMCB01000001">
    <property type="protein sequence ID" value="KFE71804.1"/>
    <property type="molecule type" value="Genomic_DNA"/>
</dbReference>
<dbReference type="Pfam" id="PF02687">
    <property type="entry name" value="FtsX"/>
    <property type="match status" value="1"/>
</dbReference>
<protein>
    <recommendedName>
        <fullName evidence="12">ABC3 transporter permease protein domain-containing protein</fullName>
    </recommendedName>
</protein>
<dbReference type="STRING" id="394096.DB31_0065"/>
<feature type="transmembrane region" description="Helical" evidence="7">
    <location>
        <begin position="67"/>
        <end position="85"/>
    </location>
</feature>
<dbReference type="InterPro" id="IPR003838">
    <property type="entry name" value="ABC3_permease_C"/>
</dbReference>
<comment type="similarity">
    <text evidence="2">Belongs to the ABC-4 integral membrane protein family. LolC/E subfamily.</text>
</comment>
<dbReference type="AlphaFoldDB" id="A0A085WVU1"/>
<dbReference type="Pfam" id="PF12704">
    <property type="entry name" value="MacB_PCD"/>
    <property type="match status" value="1"/>
</dbReference>
<gene>
    <name evidence="10" type="ORF">DB31_0065</name>
</gene>
<evidence type="ECO:0000256" key="2">
    <source>
        <dbReference type="ARBA" id="ARBA00005236"/>
    </source>
</evidence>
<comment type="subcellular location">
    <subcellularLocation>
        <location evidence="1">Cell membrane</location>
        <topology evidence="1">Multi-pass membrane protein</topology>
    </subcellularLocation>
</comment>
<feature type="transmembrane region" description="Helical" evidence="7">
    <location>
        <begin position="337"/>
        <end position="365"/>
    </location>
</feature>
<evidence type="ECO:0000256" key="5">
    <source>
        <dbReference type="ARBA" id="ARBA00022989"/>
    </source>
</evidence>
<evidence type="ECO:0000256" key="7">
    <source>
        <dbReference type="SAM" id="Phobius"/>
    </source>
</evidence>
<reference evidence="10 11" key="1">
    <citation type="submission" date="2014-04" db="EMBL/GenBank/DDBJ databases">
        <title>Genome assembly of Hyalangium minutum DSM 14724.</title>
        <authorList>
            <person name="Sharma G."/>
            <person name="Subramanian S."/>
        </authorList>
    </citation>
    <scope>NUCLEOTIDE SEQUENCE [LARGE SCALE GENOMIC DNA]</scope>
    <source>
        <strain evidence="10 11">DSM 14724</strain>
    </source>
</reference>
<keyword evidence="3" id="KW-1003">Cell membrane</keyword>
<feature type="domain" description="MacB-like periplasmic core" evidence="9">
    <location>
        <begin position="70"/>
        <end position="285"/>
    </location>
</feature>
<keyword evidence="4 7" id="KW-0812">Transmembrane</keyword>
<dbReference type="GO" id="GO:0044874">
    <property type="term" value="P:lipoprotein localization to outer membrane"/>
    <property type="evidence" value="ECO:0007669"/>
    <property type="project" value="TreeGrafter"/>
</dbReference>
<evidence type="ECO:0000313" key="11">
    <source>
        <dbReference type="Proteomes" id="UP000028725"/>
    </source>
</evidence>
<keyword evidence="11" id="KW-1185">Reference proteome</keyword>
<feature type="transmembrane region" description="Helical" evidence="7">
    <location>
        <begin position="386"/>
        <end position="416"/>
    </location>
</feature>
<keyword evidence="5 7" id="KW-1133">Transmembrane helix</keyword>
<evidence type="ECO:0000259" key="8">
    <source>
        <dbReference type="Pfam" id="PF02687"/>
    </source>
</evidence>
<dbReference type="InterPro" id="IPR025857">
    <property type="entry name" value="MacB_PCD"/>
</dbReference>
<keyword evidence="6 7" id="KW-0472">Membrane</keyword>
<name>A0A085WVU1_9BACT</name>
<dbReference type="InterPro" id="IPR051447">
    <property type="entry name" value="Lipoprotein-release_system"/>
</dbReference>
<evidence type="ECO:0000256" key="1">
    <source>
        <dbReference type="ARBA" id="ARBA00004651"/>
    </source>
</evidence>
<sequence>MRLIQALEDPSGLNWLQRMALQPVRAVYALYNLGYFFYYLLTHPAEVAMLCRVAVRNLRAHQRRTLLLGGAIGGVTAVLVILMGVTNGMKSTMLESATTLMSGHVNVGGFYKVTAGQSAPVVTEYPKLVAKIRQDVPELDYISQRGRGWAKLVSDTGSMQVGVGGMDVEAEPGFRKVVQLRKGNLDDLKQPGTILIFEEQAKKLEVTVGDTLTLSAPTMRGINNTQDVRVVAIAANIGMMSAWNTFVPSKSLRDLYQLKDDTTGAIYLYLKDMKDIPAVQQRLRTQLAESGYTLMDNDPRAFWMKFDVVNREGWTGQKLDITNWEDEISFVQWVVQALGAITGGLTFVLLVVIAAGITNTLWIAIRERTREIGTLRAIGMKRESVQTMFLAEALILSLVATLTGALVAAGLCFLVNAQHIRAPEVVQVMLLTEHWFLKIEPGSVVFAVALITGASMFVSLIPSFLAARMKPVTAMHHIG</sequence>
<evidence type="ECO:0000256" key="4">
    <source>
        <dbReference type="ARBA" id="ARBA00022692"/>
    </source>
</evidence>
<dbReference type="Proteomes" id="UP000028725">
    <property type="component" value="Unassembled WGS sequence"/>
</dbReference>
<dbReference type="PANTHER" id="PTHR30489:SF0">
    <property type="entry name" value="LIPOPROTEIN-RELEASING SYSTEM TRANSMEMBRANE PROTEIN LOLE"/>
    <property type="match status" value="1"/>
</dbReference>
<evidence type="ECO:0000259" key="9">
    <source>
        <dbReference type="Pfam" id="PF12704"/>
    </source>
</evidence>